<evidence type="ECO:0000313" key="8">
    <source>
        <dbReference type="EMBL" id="AGC66882.1"/>
    </source>
</evidence>
<evidence type="ECO:0000259" key="7">
    <source>
        <dbReference type="PROSITE" id="PS50126"/>
    </source>
</evidence>
<dbReference type="FunFam" id="3.30.1370.10:FF:000001">
    <property type="entry name" value="Polyribonucleotide nucleotidyltransferase"/>
    <property type="match status" value="1"/>
</dbReference>
<dbReference type="Pfam" id="PF01138">
    <property type="entry name" value="RNase_PH"/>
    <property type="match status" value="2"/>
</dbReference>
<dbReference type="InterPro" id="IPR004088">
    <property type="entry name" value="KH_dom_type_1"/>
</dbReference>
<feature type="domain" description="S1 motif" evidence="7">
    <location>
        <begin position="579"/>
        <end position="648"/>
    </location>
</feature>
<keyword evidence="2 6" id="KW-0808">Transferase</keyword>
<evidence type="ECO:0000256" key="4">
    <source>
        <dbReference type="ARBA" id="ARBA00022842"/>
    </source>
</evidence>
<dbReference type="PANTHER" id="PTHR11252">
    <property type="entry name" value="POLYRIBONUCLEOTIDE NUCLEOTIDYLTRANSFERASE"/>
    <property type="match status" value="1"/>
</dbReference>
<dbReference type="InterPro" id="IPR004087">
    <property type="entry name" value="KH_dom"/>
</dbReference>
<protein>
    <recommendedName>
        <fullName evidence="6">Polyribonucleotide nucleotidyltransferase</fullName>
        <ecNumber evidence="6">2.7.7.8</ecNumber>
    </recommendedName>
    <alternativeName>
        <fullName evidence="6">Polynucleotide phosphorylase</fullName>
        <shortName evidence="6">PNPase</shortName>
    </alternativeName>
</protein>
<dbReference type="InterPro" id="IPR012340">
    <property type="entry name" value="NA-bd_OB-fold"/>
</dbReference>
<keyword evidence="4 6" id="KW-0460">Magnesium</keyword>
<dbReference type="Pfam" id="PF00013">
    <property type="entry name" value="KH_1"/>
    <property type="match status" value="1"/>
</dbReference>
<comment type="cofactor">
    <cofactor evidence="6">
        <name>Mg(2+)</name>
        <dbReference type="ChEBI" id="CHEBI:18420"/>
    </cofactor>
</comment>
<dbReference type="InterPro" id="IPR012162">
    <property type="entry name" value="PNPase"/>
</dbReference>
<dbReference type="HOGENOM" id="CLU_004217_2_2_10"/>
<dbReference type="PANTHER" id="PTHR11252:SF0">
    <property type="entry name" value="POLYRIBONUCLEOTIDE NUCLEOTIDYLTRANSFERASE 1, MITOCHONDRIAL"/>
    <property type="match status" value="1"/>
</dbReference>
<dbReference type="Gene3D" id="3.30.230.70">
    <property type="entry name" value="GHMP Kinase, N-terminal domain"/>
    <property type="match status" value="2"/>
</dbReference>
<comment type="subcellular location">
    <subcellularLocation>
        <location evidence="6">Cytoplasm</location>
    </subcellularLocation>
</comment>
<dbReference type="InterPro" id="IPR003029">
    <property type="entry name" value="S1_domain"/>
</dbReference>
<dbReference type="STRING" id="1133592.ASNER_117"/>
<comment type="similarity">
    <text evidence="1 6">Belongs to the polyribonucleotide nucleotidyltransferase family.</text>
</comment>
<dbReference type="EC" id="2.7.7.8" evidence="6"/>
<evidence type="ECO:0000313" key="9">
    <source>
        <dbReference type="Proteomes" id="UP000011174"/>
    </source>
</evidence>
<dbReference type="CDD" id="cd02393">
    <property type="entry name" value="KH-I_PNPase"/>
    <property type="match status" value="1"/>
</dbReference>
<reference evidence="8 9" key="1">
    <citation type="journal article" date="2013" name="Environ. Microbiol.">
        <title>The nutrient supplying capabilities of Uzinura, an endosymbiont of armoured scale insects.</title>
        <authorList>
            <person name="Sabree Z.L."/>
            <person name="Huang C.Y."/>
            <person name="Okusu A."/>
            <person name="Moran N.A."/>
            <person name="Normark B.B."/>
        </authorList>
    </citation>
    <scope>NUCLEOTIDE SEQUENCE [LARGE SCALE GENOMIC DNA]</scope>
    <source>
        <strain evidence="8 9">ASNER</strain>
    </source>
</reference>
<accession>L7VJJ7</accession>
<dbReference type="SUPFAM" id="SSF55666">
    <property type="entry name" value="Ribonuclease PH domain 2-like"/>
    <property type="match status" value="2"/>
</dbReference>
<dbReference type="Gene3D" id="3.30.1370.10">
    <property type="entry name" value="K Homology domain, type 1"/>
    <property type="match status" value="1"/>
</dbReference>
<dbReference type="SMART" id="SM00316">
    <property type="entry name" value="S1"/>
    <property type="match status" value="1"/>
</dbReference>
<dbReference type="GO" id="GO:0006402">
    <property type="term" value="P:mRNA catabolic process"/>
    <property type="evidence" value="ECO:0007669"/>
    <property type="project" value="UniProtKB-UniRule"/>
</dbReference>
<dbReference type="SUPFAM" id="SSF54211">
    <property type="entry name" value="Ribosomal protein S5 domain 2-like"/>
    <property type="match status" value="2"/>
</dbReference>
<dbReference type="Pfam" id="PF03725">
    <property type="entry name" value="RNase_PH_C"/>
    <property type="match status" value="1"/>
</dbReference>
<dbReference type="InterPro" id="IPR036345">
    <property type="entry name" value="ExoRNase_PH_dom2_sf"/>
</dbReference>
<dbReference type="InterPro" id="IPR027408">
    <property type="entry name" value="PNPase/RNase_PH_dom_sf"/>
</dbReference>
<evidence type="ECO:0000256" key="3">
    <source>
        <dbReference type="ARBA" id="ARBA00022695"/>
    </source>
</evidence>
<dbReference type="Pfam" id="PF00575">
    <property type="entry name" value="S1"/>
    <property type="match status" value="1"/>
</dbReference>
<keyword evidence="5 6" id="KW-0694">RNA-binding</keyword>
<feature type="binding site" evidence="6">
    <location>
        <position position="446"/>
    </location>
    <ligand>
        <name>Mg(2+)</name>
        <dbReference type="ChEBI" id="CHEBI:18420"/>
    </ligand>
</feature>
<dbReference type="GO" id="GO:0000287">
    <property type="term" value="F:magnesium ion binding"/>
    <property type="evidence" value="ECO:0007669"/>
    <property type="project" value="UniProtKB-UniRule"/>
</dbReference>
<dbReference type="InterPro" id="IPR036612">
    <property type="entry name" value="KH_dom_type_1_sf"/>
</dbReference>
<dbReference type="NCBIfam" id="TIGR03591">
    <property type="entry name" value="polynuc_phos"/>
    <property type="match status" value="1"/>
</dbReference>
<comment type="function">
    <text evidence="6">Involved in mRNA degradation. Catalyzes the phosphorolysis of single-stranded polyribonucleotides processively in the 3'- to 5'-direction.</text>
</comment>
<evidence type="ECO:0000256" key="2">
    <source>
        <dbReference type="ARBA" id="ARBA00022679"/>
    </source>
</evidence>
<dbReference type="InterPro" id="IPR001247">
    <property type="entry name" value="ExoRNase_PH_dom1"/>
</dbReference>
<name>L7VJJ7_9FLAO</name>
<dbReference type="KEGG" id="udi:ASNER_117"/>
<proteinExistence type="inferred from homology"/>
<dbReference type="AlphaFoldDB" id="L7VJJ7"/>
<dbReference type="CDD" id="cd11364">
    <property type="entry name" value="RNase_PH_PNPase_2"/>
    <property type="match status" value="1"/>
</dbReference>
<dbReference type="SUPFAM" id="SSF50249">
    <property type="entry name" value="Nucleic acid-binding proteins"/>
    <property type="match status" value="1"/>
</dbReference>
<dbReference type="SUPFAM" id="SSF54791">
    <property type="entry name" value="Eukaryotic type KH-domain (KH-domain type I)"/>
    <property type="match status" value="1"/>
</dbReference>
<keyword evidence="6" id="KW-0479">Metal-binding</keyword>
<organism evidence="8 9">
    <name type="scientific">Candidatus Uzinura diaspidicola str. ASNER</name>
    <dbReference type="NCBI Taxonomy" id="1133592"/>
    <lineage>
        <taxon>Bacteria</taxon>
        <taxon>Pseudomonadati</taxon>
        <taxon>Bacteroidota</taxon>
        <taxon>Flavobacteriia</taxon>
        <taxon>Flavobacteriales</taxon>
        <taxon>Candidatus Uzinura</taxon>
    </lineage>
</organism>
<evidence type="ECO:0000256" key="5">
    <source>
        <dbReference type="ARBA" id="ARBA00022884"/>
    </source>
</evidence>
<dbReference type="GO" id="GO:0000175">
    <property type="term" value="F:3'-5'-RNA exonuclease activity"/>
    <property type="evidence" value="ECO:0007669"/>
    <property type="project" value="TreeGrafter"/>
</dbReference>
<evidence type="ECO:0000256" key="1">
    <source>
        <dbReference type="ARBA" id="ARBA00007404"/>
    </source>
</evidence>
<evidence type="ECO:0000256" key="6">
    <source>
        <dbReference type="HAMAP-Rule" id="MF_01595"/>
    </source>
</evidence>
<dbReference type="GO" id="GO:0004654">
    <property type="term" value="F:polyribonucleotide nucleotidyltransferase activity"/>
    <property type="evidence" value="ECO:0007669"/>
    <property type="project" value="UniProtKB-UniRule"/>
</dbReference>
<dbReference type="PROSITE" id="PS50126">
    <property type="entry name" value="S1"/>
    <property type="match status" value="1"/>
</dbReference>
<dbReference type="GO" id="GO:0005829">
    <property type="term" value="C:cytosol"/>
    <property type="evidence" value="ECO:0007669"/>
    <property type="project" value="TreeGrafter"/>
</dbReference>
<keyword evidence="6" id="KW-0963">Cytoplasm</keyword>
<dbReference type="Gene3D" id="2.40.50.140">
    <property type="entry name" value="Nucleic acid-binding proteins"/>
    <property type="match status" value="1"/>
</dbReference>
<dbReference type="Proteomes" id="UP000011174">
    <property type="component" value="Chromosome"/>
</dbReference>
<dbReference type="NCBIfam" id="NF008805">
    <property type="entry name" value="PRK11824.1"/>
    <property type="match status" value="1"/>
</dbReference>
<dbReference type="PIRSF" id="PIRSF005499">
    <property type="entry name" value="PNPase"/>
    <property type="match status" value="1"/>
</dbReference>
<dbReference type="PROSITE" id="PS50084">
    <property type="entry name" value="KH_TYPE_1"/>
    <property type="match status" value="1"/>
</dbReference>
<gene>
    <name evidence="6 8" type="primary">pnp</name>
    <name evidence="8" type="ORF">ASNER_117</name>
</gene>
<dbReference type="SMART" id="SM00322">
    <property type="entry name" value="KH"/>
    <property type="match status" value="1"/>
</dbReference>
<keyword evidence="3 6" id="KW-0548">Nucleotidyltransferase</keyword>
<sequence length="655" mass="73159">MIENPILDNIHLSDGRNISIDTGLLAKQSNGSVVVSMGNTMLLASVVAEKEGKEDVDILPLIVDYRQNYSAVGKIPGGFIKREGRAFEEEILTMRIVDRVLRPLFPTNLFADIQIMVSLLSYDDEILPNVLAALAASASLAISDIPFYGPISEVRLVRITGGRFIINPSLHDVLNSDIDLVIGGSKESIIMMEGEMKEVSEEEILEAILFAHKAIKNQIEAQVHLAKRVKRSRIKRFYEKEILEPKKFMHHYYLQLKRESIRDLIIRENHRIDGRTSKEIRSLFSTVDCIPSAHGSALFMRGETQSLSYVTLGSSNDVNRIDNAIKEENEKFYLHYNFPPFSTGDIRLLRGVSRREVGHGNLAQSALKNIIPENTPYTIRIVSEILESNGSSSMATVCAGTLALMDAGISIKRPASGLAMGLIMDKGKEIILSDILGDEDYIGDMDLKVAGTKKGITACQMDIKIDGISYKILKKVFKQAYQGRIFILQEMLKTLSMPRVPMKPNIPKIFNLKITKGSIGFVIGPGGKTIQEIQKKTNTIITIKEKGEFGIVEIFGKEENKINKATDCIKNITFLPELGGVYDAKVKYLKEFGAIVEILPGKEYLLHISEINWEHEKNVEDVLKIGDIIRVKFMGIDSISRKIIISRKVLLPSLE</sequence>
<feature type="binding site" evidence="6">
    <location>
        <position position="440"/>
    </location>
    <ligand>
        <name>Mg(2+)</name>
        <dbReference type="ChEBI" id="CHEBI:18420"/>
    </ligand>
</feature>
<dbReference type="PATRIC" id="fig|1133592.3.peg.103"/>
<dbReference type="InterPro" id="IPR015847">
    <property type="entry name" value="ExoRNase_PH_dom2"/>
</dbReference>
<dbReference type="EMBL" id="CP003263">
    <property type="protein sequence ID" value="AGC66882.1"/>
    <property type="molecule type" value="Genomic_DNA"/>
</dbReference>
<dbReference type="HAMAP" id="MF_01595">
    <property type="entry name" value="PNPase"/>
    <property type="match status" value="1"/>
</dbReference>
<dbReference type="InterPro" id="IPR020568">
    <property type="entry name" value="Ribosomal_Su5_D2-typ_SF"/>
</dbReference>
<dbReference type="GO" id="GO:0003723">
    <property type="term" value="F:RNA binding"/>
    <property type="evidence" value="ECO:0007669"/>
    <property type="project" value="UniProtKB-UniRule"/>
</dbReference>
<keyword evidence="9" id="KW-1185">Reference proteome</keyword>
<comment type="catalytic activity">
    <reaction evidence="6">
        <text>RNA(n+1) + phosphate = RNA(n) + a ribonucleoside 5'-diphosphate</text>
        <dbReference type="Rhea" id="RHEA:22096"/>
        <dbReference type="Rhea" id="RHEA-COMP:14527"/>
        <dbReference type="Rhea" id="RHEA-COMP:17342"/>
        <dbReference type="ChEBI" id="CHEBI:43474"/>
        <dbReference type="ChEBI" id="CHEBI:57930"/>
        <dbReference type="ChEBI" id="CHEBI:140395"/>
        <dbReference type="EC" id="2.7.7.8"/>
    </reaction>
</comment>
<dbReference type="FunFam" id="3.30.230.70:FF:000001">
    <property type="entry name" value="Polyribonucleotide nucleotidyltransferase"/>
    <property type="match status" value="1"/>
</dbReference>